<evidence type="ECO:0008006" key="4">
    <source>
        <dbReference type="Google" id="ProtNLM"/>
    </source>
</evidence>
<evidence type="ECO:0000313" key="2">
    <source>
        <dbReference type="EMBL" id="GAA1259840.1"/>
    </source>
</evidence>
<dbReference type="PANTHER" id="PTHR46082">
    <property type="entry name" value="ATP/GTP-BINDING PROTEIN-RELATED"/>
    <property type="match status" value="1"/>
</dbReference>
<protein>
    <recommendedName>
        <fullName evidence="4">NB-ARC domain-containing protein</fullName>
    </recommendedName>
</protein>
<name>A0ABN1WTJ2_9ACTN</name>
<proteinExistence type="predicted"/>
<reference evidence="2 3" key="1">
    <citation type="journal article" date="2019" name="Int. J. Syst. Evol. Microbiol.">
        <title>The Global Catalogue of Microorganisms (GCM) 10K type strain sequencing project: providing services to taxonomists for standard genome sequencing and annotation.</title>
        <authorList>
            <consortium name="The Broad Institute Genomics Platform"/>
            <consortium name="The Broad Institute Genome Sequencing Center for Infectious Disease"/>
            <person name="Wu L."/>
            <person name="Ma J."/>
        </authorList>
    </citation>
    <scope>NUCLEOTIDE SEQUENCE [LARGE SCALE GENOMIC DNA]</scope>
    <source>
        <strain evidence="2 3">JCM 11448</strain>
    </source>
</reference>
<accession>A0ABN1WTJ2</accession>
<feature type="region of interest" description="Disordered" evidence="1">
    <location>
        <begin position="1"/>
        <end position="28"/>
    </location>
</feature>
<feature type="compositionally biased region" description="Polar residues" evidence="1">
    <location>
        <begin position="1"/>
        <end position="21"/>
    </location>
</feature>
<comment type="caution">
    <text evidence="2">The sequence shown here is derived from an EMBL/GenBank/DDBJ whole genome shotgun (WGS) entry which is preliminary data.</text>
</comment>
<dbReference type="PRINTS" id="PR00381">
    <property type="entry name" value="KINESINLIGHT"/>
</dbReference>
<dbReference type="SUPFAM" id="SSF48452">
    <property type="entry name" value="TPR-like"/>
    <property type="match status" value="4"/>
</dbReference>
<dbReference type="Proteomes" id="UP001500282">
    <property type="component" value="Unassembled WGS sequence"/>
</dbReference>
<dbReference type="InterPro" id="IPR011990">
    <property type="entry name" value="TPR-like_helical_dom_sf"/>
</dbReference>
<dbReference type="Gene3D" id="1.25.40.10">
    <property type="entry name" value="Tetratricopeptide repeat domain"/>
    <property type="match status" value="3"/>
</dbReference>
<keyword evidence="3" id="KW-1185">Reference proteome</keyword>
<dbReference type="PANTHER" id="PTHR46082:SF6">
    <property type="entry name" value="AAA+ ATPASE DOMAIN-CONTAINING PROTEIN-RELATED"/>
    <property type="match status" value="1"/>
</dbReference>
<dbReference type="Pfam" id="PF13424">
    <property type="entry name" value="TPR_12"/>
    <property type="match status" value="3"/>
</dbReference>
<dbReference type="Gene3D" id="3.40.50.300">
    <property type="entry name" value="P-loop containing nucleotide triphosphate hydrolases"/>
    <property type="match status" value="1"/>
</dbReference>
<organism evidence="2 3">
    <name type="scientific">Streptomyces javensis</name>
    <dbReference type="NCBI Taxonomy" id="114698"/>
    <lineage>
        <taxon>Bacteria</taxon>
        <taxon>Bacillati</taxon>
        <taxon>Actinomycetota</taxon>
        <taxon>Actinomycetes</taxon>
        <taxon>Kitasatosporales</taxon>
        <taxon>Streptomycetaceae</taxon>
        <taxon>Streptomyces</taxon>
        <taxon>Streptomyces violaceusniger group</taxon>
    </lineage>
</organism>
<gene>
    <name evidence="2" type="ORF">GCM10009579_17430</name>
</gene>
<dbReference type="SUPFAM" id="SSF52540">
    <property type="entry name" value="P-loop containing nucleoside triphosphate hydrolases"/>
    <property type="match status" value="1"/>
</dbReference>
<evidence type="ECO:0000313" key="3">
    <source>
        <dbReference type="Proteomes" id="UP001500282"/>
    </source>
</evidence>
<sequence>MGEAVTHSTSPKMPNLTTSGARSPAVGTNHGAIFAGDTTVQAPLVLPVPHDVSTPHGLHNLPRPLGHRFVGREAELAALEQTLRPRHERAAKHVVTQAMSGLGGIGKSTLALHFAHVHRHEYTAVWWIDAETPETITDSLAQLTTRANPGTDTSSTPSTTLAEWALAWLETHPGWLLVFDNATHPDHLAPYVARLTGGDHLITSRLTHGWYDLATTPLHLDVLTPPAATTLLRQLTGLSNSDEPLTVKELVDELGYLPLALEQAGAYIRRTRNTYSNYLRRFRAQAARMLNTPGNGDPHSITIARTWRVTLDTITERDPIAVDLLRIMAWFAPHDIPRDLLSGAVDEPYADVDALALLNDFSMITLTETTAAVHRLVQTLARTPDPQDPHRSDSAISQAQSTAATLIHNALPDNPETNTAGRPRWRALLPHIDAYLTHTHPETDTTETAWILYTTSQVLHGQGQLSQATQYAQRSADASARLNGEDHLSTLSSRNNLAATYKAAGDLGRAIPLHEQNLTNCIRILGEDHPNTLTSRNNLAATYESAGDLGRAIPLYEQNLTDRIRILGEEHPDTLSSRNNLATAYESAGDLGRAIPLYEQNLTDRIRVLGENHPSTLSFRNNLAYAYESAGDLGRAIPLYEQNLTDRIRILGEEHPDTLTSRNNLATAYKAAGDLGRAIPLYEQNLTDRIRILGEEHPDTLTSRNNLATAYESAGDLGRAIPLYEQNLTDRIRVLGEDHPSTLSSRNNLAYAYELAGGLGRAIPLYEQNLTDSIRILGEDHPSTLIFRNNLAAAYKAAGDLGRAIPLHEQILSDRIRVLGEEHPDTFSSRNNLAAAYESAGDLGRAIPLYEQNLTDRIRVLGEDHPSTLSSRNNLAYAYESAGDLGRAIPLYEQNLTDSIRVLSENHPSTLISRNNLATAYKAAGDLGRAIPLHEQNLTDSIRILGENHPTTRIVRNNLRVARADPD</sequence>
<dbReference type="EMBL" id="BAAAIH010000006">
    <property type="protein sequence ID" value="GAA1259840.1"/>
    <property type="molecule type" value="Genomic_DNA"/>
</dbReference>
<dbReference type="InterPro" id="IPR053137">
    <property type="entry name" value="NLR-like"/>
</dbReference>
<dbReference type="Pfam" id="PF13374">
    <property type="entry name" value="TPR_10"/>
    <property type="match status" value="5"/>
</dbReference>
<dbReference type="InterPro" id="IPR027417">
    <property type="entry name" value="P-loop_NTPase"/>
</dbReference>
<evidence type="ECO:0000256" key="1">
    <source>
        <dbReference type="SAM" id="MobiDB-lite"/>
    </source>
</evidence>